<dbReference type="Proteomes" id="UP000544222">
    <property type="component" value="Unassembled WGS sequence"/>
</dbReference>
<comment type="caution">
    <text evidence="5">The sequence shown here is derived from an EMBL/GenBank/DDBJ whole genome shotgun (WGS) entry which is preliminary data.</text>
</comment>
<dbReference type="Gene3D" id="3.40.640.10">
    <property type="entry name" value="Type I PLP-dependent aspartate aminotransferase-like (Major domain)"/>
    <property type="match status" value="1"/>
</dbReference>
<sequence>MNYKGKIFKVPFPYTDLSSSKKRPVLALSEPNEYGDIRFAFITTKNYPSRNQIILKQTDFKSIPLPVASYLQLDKIVLLSKDIILKELAELNASAMFKLLRRIVINETEIYHHTRFQPMEFIPGKSKVNYAGRVFDEQEVTNAVDASLDFWLTEGRFSEAFAEKIAEFLGVEHVLLTNSGSSANLLAFSALTSEKLGDRRLKPGDEVISVAAGFPATITPIIQNGLIPVFVDVDIPTYNIDVKMIEKAISPKTRCIFLAHTLGNPFHLDVIMDLAEKYHLWVIEDNCDAFGSRYKGKYTGTFGHISTISFYPAHHITTGEGGAICTNDPQLARLIRAFRDWGRDCYCTGGENNTCGKRFTQQFGKLPVGYDHKYVYSEIGYNLKMTDIQAAIGSAQMDKLPAFCESRKANFHEWTRIFTKYSDYFLLPEATENADPAWFAFIVTLKDNVPFTRDELTRYLNSNLIETRNLFAGNITKQPGYVNKNWRIADHLDKTDYIMNNTFFLGTYPGLTKEMFDYAEEILESFLKGYAE</sequence>
<dbReference type="RefSeq" id="WP_183413003.1">
    <property type="nucleotide sequence ID" value="NZ_JACHYB010000001.1"/>
</dbReference>
<organism evidence="5 6">
    <name type="scientific">Microbacter margulisiae</name>
    <dbReference type="NCBI Taxonomy" id="1350067"/>
    <lineage>
        <taxon>Bacteria</taxon>
        <taxon>Pseudomonadati</taxon>
        <taxon>Bacteroidota</taxon>
        <taxon>Bacteroidia</taxon>
        <taxon>Bacteroidales</taxon>
        <taxon>Porphyromonadaceae</taxon>
        <taxon>Microbacter</taxon>
    </lineage>
</organism>
<accession>A0A7W5DS28</accession>
<dbReference type="FunFam" id="3.40.640.10:FF:000079">
    <property type="entry name" value="LPS biosynthesis protein"/>
    <property type="match status" value="1"/>
</dbReference>
<dbReference type="SUPFAM" id="SSF50118">
    <property type="entry name" value="Cell growth inhibitor/plasmid maintenance toxic component"/>
    <property type="match status" value="1"/>
</dbReference>
<dbReference type="SUPFAM" id="SSF53383">
    <property type="entry name" value="PLP-dependent transferases"/>
    <property type="match status" value="1"/>
</dbReference>
<evidence type="ECO:0000256" key="1">
    <source>
        <dbReference type="ARBA" id="ARBA00001933"/>
    </source>
</evidence>
<dbReference type="GO" id="GO:0030170">
    <property type="term" value="F:pyridoxal phosphate binding"/>
    <property type="evidence" value="ECO:0007669"/>
    <property type="project" value="TreeGrafter"/>
</dbReference>
<dbReference type="GO" id="GO:0003677">
    <property type="term" value="F:DNA binding"/>
    <property type="evidence" value="ECO:0007669"/>
    <property type="project" value="InterPro"/>
</dbReference>
<dbReference type="AlphaFoldDB" id="A0A7W5DS28"/>
<dbReference type="GO" id="GO:0000271">
    <property type="term" value="P:polysaccharide biosynthetic process"/>
    <property type="evidence" value="ECO:0007669"/>
    <property type="project" value="TreeGrafter"/>
</dbReference>
<evidence type="ECO:0000313" key="6">
    <source>
        <dbReference type="Proteomes" id="UP000544222"/>
    </source>
</evidence>
<evidence type="ECO:0000256" key="4">
    <source>
        <dbReference type="RuleBase" id="RU004508"/>
    </source>
</evidence>
<dbReference type="InterPro" id="IPR015421">
    <property type="entry name" value="PyrdxlP-dep_Trfase_major"/>
</dbReference>
<proteinExistence type="inferred from homology"/>
<dbReference type="EMBL" id="JACHYB010000001">
    <property type="protein sequence ID" value="MBB3187213.1"/>
    <property type="molecule type" value="Genomic_DNA"/>
</dbReference>
<comment type="cofactor">
    <cofactor evidence="1">
        <name>pyridoxal 5'-phosphate</name>
        <dbReference type="ChEBI" id="CHEBI:597326"/>
    </cofactor>
</comment>
<dbReference type="Pfam" id="PF02452">
    <property type="entry name" value="PemK_toxin"/>
    <property type="match status" value="1"/>
</dbReference>
<dbReference type="InterPro" id="IPR015422">
    <property type="entry name" value="PyrdxlP-dep_Trfase_small"/>
</dbReference>
<comment type="similarity">
    <text evidence="3 4">Belongs to the DegT/DnrJ/EryC1 family.</text>
</comment>
<dbReference type="NCBIfam" id="NF011936">
    <property type="entry name" value="PRK15407.1"/>
    <property type="match status" value="1"/>
</dbReference>
<keyword evidence="2 4" id="KW-0663">Pyridoxal phosphate</keyword>
<dbReference type="InterPro" id="IPR003477">
    <property type="entry name" value="PemK-like"/>
</dbReference>
<name>A0A7W5DS28_9PORP</name>
<dbReference type="PANTHER" id="PTHR30244:SF34">
    <property type="entry name" value="DTDP-4-AMINO-4,6-DIDEOXYGALACTOSE TRANSAMINASE"/>
    <property type="match status" value="1"/>
</dbReference>
<dbReference type="InterPro" id="IPR015424">
    <property type="entry name" value="PyrdxlP-dep_Trfase"/>
</dbReference>
<dbReference type="Gene3D" id="3.90.1150.10">
    <property type="entry name" value="Aspartate Aminotransferase, domain 1"/>
    <property type="match status" value="1"/>
</dbReference>
<dbReference type="GO" id="GO:0008483">
    <property type="term" value="F:transaminase activity"/>
    <property type="evidence" value="ECO:0007669"/>
    <property type="project" value="TreeGrafter"/>
</dbReference>
<evidence type="ECO:0000256" key="2">
    <source>
        <dbReference type="ARBA" id="ARBA00022898"/>
    </source>
</evidence>
<evidence type="ECO:0000256" key="3">
    <source>
        <dbReference type="ARBA" id="ARBA00037999"/>
    </source>
</evidence>
<dbReference type="PANTHER" id="PTHR30244">
    <property type="entry name" value="TRANSAMINASE"/>
    <property type="match status" value="1"/>
</dbReference>
<keyword evidence="6" id="KW-1185">Reference proteome</keyword>
<evidence type="ECO:0000313" key="5">
    <source>
        <dbReference type="EMBL" id="MBB3187213.1"/>
    </source>
</evidence>
<dbReference type="Pfam" id="PF01041">
    <property type="entry name" value="DegT_DnrJ_EryC1"/>
    <property type="match status" value="1"/>
</dbReference>
<reference evidence="5 6" key="1">
    <citation type="submission" date="2020-08" db="EMBL/GenBank/DDBJ databases">
        <title>Genomic Encyclopedia of Type Strains, Phase IV (KMG-IV): sequencing the most valuable type-strain genomes for metagenomic binning, comparative biology and taxonomic classification.</title>
        <authorList>
            <person name="Goeker M."/>
        </authorList>
    </citation>
    <scope>NUCLEOTIDE SEQUENCE [LARGE SCALE GENOMIC DNA]</scope>
    <source>
        <strain evidence="5 6">DSM 27471</strain>
    </source>
</reference>
<dbReference type="CDD" id="cd00616">
    <property type="entry name" value="AHBA_syn"/>
    <property type="match status" value="1"/>
</dbReference>
<protein>
    <submittedName>
        <fullName evidence="5">CDP-6-deoxy-D-xylo-4-hexulose-3-dehydrase</fullName>
    </submittedName>
</protein>
<gene>
    <name evidence="5" type="ORF">FHX64_001376</name>
</gene>
<dbReference type="InterPro" id="IPR000653">
    <property type="entry name" value="DegT/StrS_aminotransferase"/>
</dbReference>